<dbReference type="Proteomes" id="UP000003157">
    <property type="component" value="Unassembled WGS sequence"/>
</dbReference>
<sequence length="88" mass="9374">MICSCRYGGDLHIGTARDRHAVRVSINAEHRSRRVGHIDREITVAAAVCGDGNTAGCAISLDSYFIGRSRNGIVADQLDDKISCGGTL</sequence>
<comment type="caution">
    <text evidence="1">The sequence shown here is derived from an EMBL/GenBank/DDBJ whole genome shotgun (WGS) entry which is preliminary data.</text>
</comment>
<organism evidence="1 2">
    <name type="scientific">Coprobacillus cateniformis</name>
    <dbReference type="NCBI Taxonomy" id="100884"/>
    <lineage>
        <taxon>Bacteria</taxon>
        <taxon>Bacillati</taxon>
        <taxon>Bacillota</taxon>
        <taxon>Erysipelotrichia</taxon>
        <taxon>Erysipelotrichales</taxon>
        <taxon>Coprobacillaceae</taxon>
        <taxon>Coprobacillus</taxon>
    </lineage>
</organism>
<evidence type="ECO:0000313" key="1">
    <source>
        <dbReference type="EMBL" id="EFW04518.1"/>
    </source>
</evidence>
<proteinExistence type="predicted"/>
<dbReference type="EMBL" id="ADKX01000036">
    <property type="protein sequence ID" value="EFW04518.1"/>
    <property type="molecule type" value="Genomic_DNA"/>
</dbReference>
<dbReference type="HOGENOM" id="CLU_2463770_0_0_9"/>
<evidence type="ECO:0000313" key="2">
    <source>
        <dbReference type="Proteomes" id="UP000003157"/>
    </source>
</evidence>
<keyword evidence="2" id="KW-1185">Reference proteome</keyword>
<protein>
    <submittedName>
        <fullName evidence="1">Uncharacterized protein</fullName>
    </submittedName>
</protein>
<reference evidence="1 2" key="1">
    <citation type="submission" date="2010-12" db="EMBL/GenBank/DDBJ databases">
        <title>The Genome Sequence of Coprobacillus sp. strain 29_1.</title>
        <authorList>
            <consortium name="The Broad Institute Genome Sequencing Platform"/>
            <person name="Earl A."/>
            <person name="Ward D."/>
            <person name="Feldgarden M."/>
            <person name="Gevers D."/>
            <person name="Daigneault M."/>
            <person name="Sibley C.D."/>
            <person name="White A."/>
            <person name="Strauss J."/>
            <person name="Allen-Vercoe E."/>
            <person name="Young S.K."/>
            <person name="Zeng Q."/>
            <person name="Gargeya S."/>
            <person name="Fitzgerald M."/>
            <person name="Haas B."/>
            <person name="Abouelleil A."/>
            <person name="Alvarado L."/>
            <person name="Arachchi H.M."/>
            <person name="Berlin A."/>
            <person name="Brown A."/>
            <person name="Chapman S.B."/>
            <person name="Chen Z."/>
            <person name="Dunbar C."/>
            <person name="Freedman E."/>
            <person name="Gearin G."/>
            <person name="Gellesch M."/>
            <person name="Goldberg J."/>
            <person name="Griggs A."/>
            <person name="Gujja S."/>
            <person name="Heilman E."/>
            <person name="Heiman D."/>
            <person name="Howarth C."/>
            <person name="Larson L."/>
            <person name="Lui A."/>
            <person name="MacDonald P.J.P."/>
            <person name="Mehta T."/>
            <person name="Montmayeur A."/>
            <person name="Murphy C."/>
            <person name="Neiman D."/>
            <person name="Pearson M."/>
            <person name="Priest M."/>
            <person name="Roberts A."/>
            <person name="Saif S."/>
            <person name="Shea T."/>
            <person name="Shenoy N."/>
            <person name="Sisk P."/>
            <person name="Stolte C."/>
            <person name="Sykes S."/>
            <person name="White J."/>
            <person name="Yandava C."/>
            <person name="Nusbaum C."/>
            <person name="Birren B."/>
        </authorList>
    </citation>
    <scope>NUCLEOTIDE SEQUENCE [LARGE SCALE GENOMIC DNA]</scope>
    <source>
        <strain evidence="1 2">29_1</strain>
    </source>
</reference>
<name>E7GBV6_9FIRM</name>
<gene>
    <name evidence="1" type="ORF">HMPREF9488_02247</name>
</gene>
<accession>E7GBV6</accession>
<dbReference type="AlphaFoldDB" id="E7GBV6"/>